<dbReference type="Proteomes" id="UP000663827">
    <property type="component" value="Unassembled WGS sequence"/>
</dbReference>
<dbReference type="AlphaFoldDB" id="A0A8H3DXL2"/>
<organism evidence="1 2">
    <name type="scientific">Rhizoctonia solani</name>
    <dbReference type="NCBI Taxonomy" id="456999"/>
    <lineage>
        <taxon>Eukaryota</taxon>
        <taxon>Fungi</taxon>
        <taxon>Dikarya</taxon>
        <taxon>Basidiomycota</taxon>
        <taxon>Agaricomycotina</taxon>
        <taxon>Agaricomycetes</taxon>
        <taxon>Cantharellales</taxon>
        <taxon>Ceratobasidiaceae</taxon>
        <taxon>Rhizoctonia</taxon>
    </lineage>
</organism>
<accession>A0A8H3DXL2</accession>
<reference evidence="1" key="1">
    <citation type="submission" date="2021-01" db="EMBL/GenBank/DDBJ databases">
        <authorList>
            <person name="Kaushik A."/>
        </authorList>
    </citation>
    <scope>NUCLEOTIDE SEQUENCE</scope>
    <source>
        <strain evidence="1">AG5</strain>
    </source>
</reference>
<dbReference type="EMBL" id="CAJNJQ010001072">
    <property type="protein sequence ID" value="CAE7117796.1"/>
    <property type="molecule type" value="Genomic_DNA"/>
</dbReference>
<name>A0A8H3DXL2_9AGAM</name>
<comment type="caution">
    <text evidence="1">The sequence shown here is derived from an EMBL/GenBank/DDBJ whole genome shotgun (WGS) entry which is preliminary data.</text>
</comment>
<sequence>PAGSATVAALQKQFSAQTVVLESQERRIRELFAQVAALQARSNVVANYININEYNKDEGEETDIVINAKAGLAPHTKSSPSSEFSHCTDQACHVTTTPAHATDASLHVIPAQALTAAPAHAVPPATTTALVTPTAPAPVTPLGDPVVLVGSKILHPGGRVNHGCKLREAMGLTYNVDLYKEIHRKVLWMFTRTSIPINVYWKYQDQQKLLAISTAVIEAFPYLRNFEPPSWPVYEMLKIMLRNKRGYRKRTAPTTAEGWPVDTLDSEIEELEI</sequence>
<protein>
    <submittedName>
        <fullName evidence="1">Uncharacterized protein</fullName>
    </submittedName>
</protein>
<evidence type="ECO:0000313" key="2">
    <source>
        <dbReference type="Proteomes" id="UP000663827"/>
    </source>
</evidence>
<evidence type="ECO:0000313" key="1">
    <source>
        <dbReference type="EMBL" id="CAE7117796.1"/>
    </source>
</evidence>
<feature type="non-terminal residue" evidence="1">
    <location>
        <position position="1"/>
    </location>
</feature>
<gene>
    <name evidence="1" type="ORF">RDB_LOCUS53670</name>
</gene>
<proteinExistence type="predicted"/>